<dbReference type="Gene3D" id="3.40.50.1820">
    <property type="entry name" value="alpha/beta hydrolase"/>
    <property type="match status" value="1"/>
</dbReference>
<keyword evidence="7 10" id="KW-0378">Hydrolase</keyword>
<dbReference type="PROSITE" id="PS00560">
    <property type="entry name" value="CARBOXYPEPT_SER_HIS"/>
    <property type="match status" value="1"/>
</dbReference>
<dbReference type="Proteomes" id="UP001293254">
    <property type="component" value="Unassembled WGS sequence"/>
</dbReference>
<dbReference type="PRINTS" id="PR00724">
    <property type="entry name" value="CRBOXYPTASEC"/>
</dbReference>
<feature type="signal peptide" evidence="10">
    <location>
        <begin position="1"/>
        <end position="24"/>
    </location>
</feature>
<proteinExistence type="inferred from homology"/>
<accession>A0AAE2CRK6</accession>
<evidence type="ECO:0000256" key="2">
    <source>
        <dbReference type="ARBA" id="ARBA00009431"/>
    </source>
</evidence>
<dbReference type="Pfam" id="PF00450">
    <property type="entry name" value="Peptidase_S10"/>
    <property type="match status" value="1"/>
</dbReference>
<keyword evidence="3" id="KW-0964">Secreted</keyword>
<keyword evidence="4 10" id="KW-0121">Carboxypeptidase</keyword>
<sequence length="474" mass="53792">MSTLNWVFNLSLILCVAELHFISCRPSFSPDPPNQQRLDRVSKLPGQNFNVSFAHYAGYVTVNKESGRALFYWFFEADEDPSSKPLVLWLNGGPGCSSIAYGLAEEIGPFHVEKDGKTLYLNPYSWNKVANILFLDSPVGVGFSYSNTSSDLLNNGDKRTAADNLEFLLQWFERFPQYRGSEFYITGESYAGHYVPQLSQAIVRHNSKNEQKIINLKGFMVGNALTDDFHDHLGLFQFMWSVGMISDQTFKQLNVLCDFQSFIHASERCEKALDIADEEVGDIDMYSIFTPPCTANFTRLNRPWKRSRKVGLLRRAYDPCTERHSTAYFNLLEVQNAIHVHSKNSPLKWETCSDAVNSNWKDSPRSVLNVYRELLHSGIRIWIFSGDTDAVIPVTSTRYSIDALKLPTVSPWRAWYDDDGQVGGWTQEYEGLTFVTVRGAGHEVPLHKPKQALTLIKSYLSGNSMPKLELVSDL</sequence>
<dbReference type="AlphaFoldDB" id="A0AAE2CRK6"/>
<dbReference type="FunFam" id="3.40.50.1820:FF:000579">
    <property type="entry name" value="Carboxypeptidase"/>
    <property type="match status" value="1"/>
</dbReference>
<evidence type="ECO:0000256" key="9">
    <source>
        <dbReference type="ARBA" id="ARBA00023180"/>
    </source>
</evidence>
<reference evidence="11" key="1">
    <citation type="submission" date="2020-06" db="EMBL/GenBank/DDBJ databases">
        <authorList>
            <person name="Li T."/>
            <person name="Hu X."/>
            <person name="Zhang T."/>
            <person name="Song X."/>
            <person name="Zhang H."/>
            <person name="Dai N."/>
            <person name="Sheng W."/>
            <person name="Hou X."/>
            <person name="Wei L."/>
        </authorList>
    </citation>
    <scope>NUCLEOTIDE SEQUENCE</scope>
    <source>
        <strain evidence="11">3651</strain>
        <tissue evidence="11">Leaf</tissue>
    </source>
</reference>
<dbReference type="Gene3D" id="3.40.50.11320">
    <property type="match status" value="1"/>
</dbReference>
<dbReference type="InterPro" id="IPR029058">
    <property type="entry name" value="AB_hydrolase_fold"/>
</dbReference>
<evidence type="ECO:0000313" key="11">
    <source>
        <dbReference type="EMBL" id="KAK4431897.1"/>
    </source>
</evidence>
<dbReference type="EMBL" id="JACGWO010000003">
    <property type="protein sequence ID" value="KAK4431897.1"/>
    <property type="molecule type" value="Genomic_DNA"/>
</dbReference>
<evidence type="ECO:0000256" key="7">
    <source>
        <dbReference type="ARBA" id="ARBA00022801"/>
    </source>
</evidence>
<dbReference type="GO" id="GO:0005773">
    <property type="term" value="C:vacuole"/>
    <property type="evidence" value="ECO:0007669"/>
    <property type="project" value="TreeGrafter"/>
</dbReference>
<keyword evidence="6 10" id="KW-0732">Signal</keyword>
<evidence type="ECO:0000256" key="3">
    <source>
        <dbReference type="ARBA" id="ARBA00022525"/>
    </source>
</evidence>
<dbReference type="InterPro" id="IPR033124">
    <property type="entry name" value="Ser_caboxypep_his_AS"/>
</dbReference>
<dbReference type="SUPFAM" id="SSF53474">
    <property type="entry name" value="alpha/beta-Hydrolases"/>
    <property type="match status" value="1"/>
</dbReference>
<dbReference type="GO" id="GO:0005576">
    <property type="term" value="C:extracellular region"/>
    <property type="evidence" value="ECO:0007669"/>
    <property type="project" value="UniProtKB-SubCell"/>
</dbReference>
<comment type="caution">
    <text evidence="11">The sequence shown here is derived from an EMBL/GenBank/DDBJ whole genome shotgun (WGS) entry which is preliminary data.</text>
</comment>
<evidence type="ECO:0000256" key="8">
    <source>
        <dbReference type="ARBA" id="ARBA00023157"/>
    </source>
</evidence>
<evidence type="ECO:0000256" key="6">
    <source>
        <dbReference type="ARBA" id="ARBA00022729"/>
    </source>
</evidence>
<dbReference type="Gene3D" id="6.10.250.940">
    <property type="match status" value="1"/>
</dbReference>
<keyword evidence="12" id="KW-1185">Reference proteome</keyword>
<evidence type="ECO:0000256" key="1">
    <source>
        <dbReference type="ARBA" id="ARBA00004613"/>
    </source>
</evidence>
<evidence type="ECO:0000256" key="4">
    <source>
        <dbReference type="ARBA" id="ARBA00022645"/>
    </source>
</evidence>
<evidence type="ECO:0000256" key="10">
    <source>
        <dbReference type="RuleBase" id="RU361156"/>
    </source>
</evidence>
<evidence type="ECO:0000313" key="12">
    <source>
        <dbReference type="Proteomes" id="UP001293254"/>
    </source>
</evidence>
<comment type="similarity">
    <text evidence="2 10">Belongs to the peptidase S10 family.</text>
</comment>
<dbReference type="InterPro" id="IPR001563">
    <property type="entry name" value="Peptidase_S10"/>
</dbReference>
<reference evidence="11" key="2">
    <citation type="journal article" date="2024" name="Plant">
        <title>Genomic evolution and insights into agronomic trait innovations of Sesamum species.</title>
        <authorList>
            <person name="Miao H."/>
            <person name="Wang L."/>
            <person name="Qu L."/>
            <person name="Liu H."/>
            <person name="Sun Y."/>
            <person name="Le M."/>
            <person name="Wang Q."/>
            <person name="Wei S."/>
            <person name="Zheng Y."/>
            <person name="Lin W."/>
            <person name="Duan Y."/>
            <person name="Cao H."/>
            <person name="Xiong S."/>
            <person name="Wang X."/>
            <person name="Wei L."/>
            <person name="Li C."/>
            <person name="Ma Q."/>
            <person name="Ju M."/>
            <person name="Zhao R."/>
            <person name="Li G."/>
            <person name="Mu C."/>
            <person name="Tian Q."/>
            <person name="Mei H."/>
            <person name="Zhang T."/>
            <person name="Gao T."/>
            <person name="Zhang H."/>
        </authorList>
    </citation>
    <scope>NUCLEOTIDE SEQUENCE</scope>
    <source>
        <strain evidence="11">3651</strain>
    </source>
</reference>
<dbReference type="EC" id="3.4.16.-" evidence="10"/>
<gene>
    <name evidence="11" type="ORF">Salat_0951800</name>
</gene>
<dbReference type="PANTHER" id="PTHR11802">
    <property type="entry name" value="SERINE PROTEASE FAMILY S10 SERINE CARBOXYPEPTIDASE"/>
    <property type="match status" value="1"/>
</dbReference>
<dbReference type="FunFam" id="3.40.50.11320:FF:000001">
    <property type="entry name" value="Carboxypeptidase"/>
    <property type="match status" value="1"/>
</dbReference>
<name>A0AAE2CRK6_9LAMI</name>
<feature type="chain" id="PRO_5041777089" description="Carboxypeptidase" evidence="10">
    <location>
        <begin position="25"/>
        <end position="474"/>
    </location>
</feature>
<keyword evidence="9" id="KW-0325">Glycoprotein</keyword>
<dbReference type="GO" id="GO:0004185">
    <property type="term" value="F:serine-type carboxypeptidase activity"/>
    <property type="evidence" value="ECO:0007669"/>
    <property type="project" value="UniProtKB-UniRule"/>
</dbReference>
<evidence type="ECO:0000256" key="5">
    <source>
        <dbReference type="ARBA" id="ARBA00022670"/>
    </source>
</evidence>
<comment type="subcellular location">
    <subcellularLocation>
        <location evidence="1">Secreted</location>
    </subcellularLocation>
</comment>
<organism evidence="11 12">
    <name type="scientific">Sesamum alatum</name>
    <dbReference type="NCBI Taxonomy" id="300844"/>
    <lineage>
        <taxon>Eukaryota</taxon>
        <taxon>Viridiplantae</taxon>
        <taxon>Streptophyta</taxon>
        <taxon>Embryophyta</taxon>
        <taxon>Tracheophyta</taxon>
        <taxon>Spermatophyta</taxon>
        <taxon>Magnoliopsida</taxon>
        <taxon>eudicotyledons</taxon>
        <taxon>Gunneridae</taxon>
        <taxon>Pentapetalae</taxon>
        <taxon>asterids</taxon>
        <taxon>lamiids</taxon>
        <taxon>Lamiales</taxon>
        <taxon>Pedaliaceae</taxon>
        <taxon>Sesamum</taxon>
    </lineage>
</organism>
<keyword evidence="8" id="KW-1015">Disulfide bond</keyword>
<dbReference type="InterPro" id="IPR018202">
    <property type="entry name" value="Ser_caboxypep_ser_AS"/>
</dbReference>
<protein>
    <recommendedName>
        <fullName evidence="10">Carboxypeptidase</fullName>
        <ecNumber evidence="10">3.4.16.-</ecNumber>
    </recommendedName>
</protein>
<dbReference type="GO" id="GO:0006508">
    <property type="term" value="P:proteolysis"/>
    <property type="evidence" value="ECO:0007669"/>
    <property type="project" value="UniProtKB-KW"/>
</dbReference>
<dbReference type="PANTHER" id="PTHR11802:SF32">
    <property type="entry name" value="SERINE CARBOXYPEPTIDASE-LIKE 29"/>
    <property type="match status" value="1"/>
</dbReference>
<keyword evidence="5 10" id="KW-0645">Protease</keyword>
<dbReference type="PROSITE" id="PS00131">
    <property type="entry name" value="CARBOXYPEPT_SER_SER"/>
    <property type="match status" value="1"/>
</dbReference>